<dbReference type="GO" id="GO:0043024">
    <property type="term" value="F:ribosomal small subunit binding"/>
    <property type="evidence" value="ECO:0007669"/>
    <property type="project" value="TreeGrafter"/>
</dbReference>
<reference evidence="3" key="1">
    <citation type="submission" date="2021-08" db="EMBL/GenBank/DDBJ databases">
        <title>Comparative analyses of Brucepasteria parasyntrophica and Teretinema zuelzerae.</title>
        <authorList>
            <person name="Song Y."/>
            <person name="Brune A."/>
        </authorList>
    </citation>
    <scope>NUCLEOTIDE SEQUENCE</scope>
    <source>
        <strain evidence="3">DSM 1903</strain>
    </source>
</reference>
<dbReference type="PANTHER" id="PTHR33515:SF1">
    <property type="entry name" value="RIBOSOME-BINDING FACTOR A, CHLOROPLASTIC-RELATED"/>
    <property type="match status" value="1"/>
</dbReference>
<proteinExistence type="inferred from homology"/>
<dbReference type="AlphaFoldDB" id="A0AAE3EGY2"/>
<protein>
    <recommendedName>
        <fullName evidence="2">Ribosome-binding factor A</fullName>
    </recommendedName>
</protein>
<comment type="caution">
    <text evidence="3">The sequence shown here is derived from an EMBL/GenBank/DDBJ whole genome shotgun (WGS) entry which is preliminary data.</text>
</comment>
<dbReference type="NCBIfam" id="TIGR00082">
    <property type="entry name" value="rbfA"/>
    <property type="match status" value="1"/>
</dbReference>
<dbReference type="SUPFAM" id="SSF89919">
    <property type="entry name" value="Ribosome-binding factor A, RbfA"/>
    <property type="match status" value="1"/>
</dbReference>
<gene>
    <name evidence="2 3" type="primary">rbfA</name>
    <name evidence="3" type="ORF">K7J14_08645</name>
</gene>
<organism evidence="3 4">
    <name type="scientific">Teretinema zuelzerae</name>
    <dbReference type="NCBI Taxonomy" id="156"/>
    <lineage>
        <taxon>Bacteria</taxon>
        <taxon>Pseudomonadati</taxon>
        <taxon>Spirochaetota</taxon>
        <taxon>Spirochaetia</taxon>
        <taxon>Spirochaetales</taxon>
        <taxon>Treponemataceae</taxon>
        <taxon>Teretinema</taxon>
    </lineage>
</organism>
<dbReference type="GO" id="GO:0005829">
    <property type="term" value="C:cytosol"/>
    <property type="evidence" value="ECO:0007669"/>
    <property type="project" value="TreeGrafter"/>
</dbReference>
<dbReference type="InterPro" id="IPR020053">
    <property type="entry name" value="Ribosome-bd_factorA_CS"/>
</dbReference>
<name>A0AAE3EGY2_9SPIR</name>
<comment type="function">
    <text evidence="2">One of several proteins that assist in the late maturation steps of the functional core of the 30S ribosomal subunit. Associates with free 30S ribosomal subunits (but not with 30S subunits that are part of 70S ribosomes or polysomes). Required for efficient processing of 16S rRNA. May interact with the 5'-terminal helix region of 16S rRNA.</text>
</comment>
<dbReference type="InterPro" id="IPR015946">
    <property type="entry name" value="KH_dom-like_a/b"/>
</dbReference>
<dbReference type="GO" id="GO:0030490">
    <property type="term" value="P:maturation of SSU-rRNA"/>
    <property type="evidence" value="ECO:0007669"/>
    <property type="project" value="UniProtKB-UniRule"/>
</dbReference>
<comment type="subunit">
    <text evidence="2">Monomer. Binds 30S ribosomal subunits, but not 50S ribosomal subunits or 70S ribosomes.</text>
</comment>
<evidence type="ECO:0000256" key="1">
    <source>
        <dbReference type="ARBA" id="ARBA00022517"/>
    </source>
</evidence>
<dbReference type="PROSITE" id="PS01319">
    <property type="entry name" value="RBFA"/>
    <property type="match status" value="1"/>
</dbReference>
<sequence>MGEYRLDRLGEQIRDEISRLILGAKIKDPRVSTFLSITRVEVSGDLGYAKVYISSFLEPSETKKGIKGLESAAGFIQGVLGKKLKIRQFPKLTFVFDESIREGFEMVRKIDSLEKSSETGENSPE</sequence>
<comment type="similarity">
    <text evidence="2">Belongs to the RbfA family.</text>
</comment>
<keyword evidence="2" id="KW-0963">Cytoplasm</keyword>
<accession>A0AAE3EGY2</accession>
<evidence type="ECO:0000313" key="3">
    <source>
        <dbReference type="EMBL" id="MCD1654770.1"/>
    </source>
</evidence>
<dbReference type="Gene3D" id="3.30.300.20">
    <property type="match status" value="1"/>
</dbReference>
<keyword evidence="4" id="KW-1185">Reference proteome</keyword>
<dbReference type="PANTHER" id="PTHR33515">
    <property type="entry name" value="RIBOSOME-BINDING FACTOR A, CHLOROPLASTIC-RELATED"/>
    <property type="match status" value="1"/>
</dbReference>
<dbReference type="Pfam" id="PF02033">
    <property type="entry name" value="RBFA"/>
    <property type="match status" value="1"/>
</dbReference>
<comment type="subcellular location">
    <subcellularLocation>
        <location evidence="2">Cytoplasm</location>
    </subcellularLocation>
</comment>
<dbReference type="Proteomes" id="UP001198163">
    <property type="component" value="Unassembled WGS sequence"/>
</dbReference>
<keyword evidence="1 2" id="KW-0690">Ribosome biogenesis</keyword>
<dbReference type="HAMAP" id="MF_00003">
    <property type="entry name" value="RbfA"/>
    <property type="match status" value="1"/>
</dbReference>
<dbReference type="RefSeq" id="WP_230755300.1">
    <property type="nucleotide sequence ID" value="NZ_JAINWA010000003.1"/>
</dbReference>
<dbReference type="InterPro" id="IPR000238">
    <property type="entry name" value="RbfA"/>
</dbReference>
<dbReference type="InterPro" id="IPR023799">
    <property type="entry name" value="RbfA_dom_sf"/>
</dbReference>
<dbReference type="EMBL" id="JAINWA010000003">
    <property type="protein sequence ID" value="MCD1654770.1"/>
    <property type="molecule type" value="Genomic_DNA"/>
</dbReference>
<evidence type="ECO:0000313" key="4">
    <source>
        <dbReference type="Proteomes" id="UP001198163"/>
    </source>
</evidence>
<evidence type="ECO:0000256" key="2">
    <source>
        <dbReference type="HAMAP-Rule" id="MF_00003"/>
    </source>
</evidence>